<name>A0A6I6MN62_9CAUL</name>
<organism evidence="10 11">
    <name type="scientific">Terricaulis silvestris</name>
    <dbReference type="NCBI Taxonomy" id="2686094"/>
    <lineage>
        <taxon>Bacteria</taxon>
        <taxon>Pseudomonadati</taxon>
        <taxon>Pseudomonadota</taxon>
        <taxon>Alphaproteobacteria</taxon>
        <taxon>Caulobacterales</taxon>
        <taxon>Caulobacteraceae</taxon>
        <taxon>Terricaulis</taxon>
    </lineage>
</organism>
<protein>
    <recommendedName>
        <fullName evidence="7">D-amino-acid oxidase</fullName>
        <ecNumber evidence="6">1.4.3.3</ecNumber>
    </recommendedName>
</protein>
<evidence type="ECO:0000259" key="9">
    <source>
        <dbReference type="Pfam" id="PF01266"/>
    </source>
</evidence>
<dbReference type="GO" id="GO:0003884">
    <property type="term" value="F:D-amino-acid oxidase activity"/>
    <property type="evidence" value="ECO:0007669"/>
    <property type="project" value="UniProtKB-EC"/>
</dbReference>
<evidence type="ECO:0000256" key="1">
    <source>
        <dbReference type="ARBA" id="ARBA00001974"/>
    </source>
</evidence>
<keyword evidence="11" id="KW-1185">Reference proteome</keyword>
<dbReference type="GO" id="GO:0019478">
    <property type="term" value="P:D-amino acid catabolic process"/>
    <property type="evidence" value="ECO:0007669"/>
    <property type="project" value="TreeGrafter"/>
</dbReference>
<dbReference type="PANTHER" id="PTHR11530">
    <property type="entry name" value="D-AMINO ACID OXIDASE"/>
    <property type="match status" value="1"/>
</dbReference>
<dbReference type="Pfam" id="PF01266">
    <property type="entry name" value="DAO"/>
    <property type="match status" value="1"/>
</dbReference>
<dbReference type="KEGG" id="tsv:DSM104635_01202"/>
<comment type="catalytic activity">
    <reaction evidence="8">
        <text>a D-alpha-amino acid + O2 + H2O = a 2-oxocarboxylate + H2O2 + NH4(+)</text>
        <dbReference type="Rhea" id="RHEA:21816"/>
        <dbReference type="ChEBI" id="CHEBI:15377"/>
        <dbReference type="ChEBI" id="CHEBI:15379"/>
        <dbReference type="ChEBI" id="CHEBI:16240"/>
        <dbReference type="ChEBI" id="CHEBI:28938"/>
        <dbReference type="ChEBI" id="CHEBI:35179"/>
        <dbReference type="ChEBI" id="CHEBI:59871"/>
        <dbReference type="EC" id="1.4.3.3"/>
    </reaction>
    <physiologicalReaction direction="left-to-right" evidence="8">
        <dbReference type="Rhea" id="RHEA:21817"/>
    </physiologicalReaction>
</comment>
<dbReference type="GO" id="GO:0005737">
    <property type="term" value="C:cytoplasm"/>
    <property type="evidence" value="ECO:0007669"/>
    <property type="project" value="TreeGrafter"/>
</dbReference>
<dbReference type="Gene3D" id="3.40.50.720">
    <property type="entry name" value="NAD(P)-binding Rossmann-like Domain"/>
    <property type="match status" value="2"/>
</dbReference>
<evidence type="ECO:0000256" key="6">
    <source>
        <dbReference type="ARBA" id="ARBA00039101"/>
    </source>
</evidence>
<dbReference type="RefSeq" id="WP_158765327.1">
    <property type="nucleotide sequence ID" value="NZ_CP047045.1"/>
</dbReference>
<keyword evidence="3" id="KW-0285">Flavoprotein</keyword>
<evidence type="ECO:0000256" key="5">
    <source>
        <dbReference type="ARBA" id="ARBA00023002"/>
    </source>
</evidence>
<dbReference type="SUPFAM" id="SSF51971">
    <property type="entry name" value="Nucleotide-binding domain"/>
    <property type="match status" value="1"/>
</dbReference>
<dbReference type="InterPro" id="IPR006076">
    <property type="entry name" value="FAD-dep_OxRdtase"/>
</dbReference>
<evidence type="ECO:0000256" key="7">
    <source>
        <dbReference type="ARBA" id="ARBA00039751"/>
    </source>
</evidence>
<feature type="domain" description="FAD dependent oxidoreductase" evidence="9">
    <location>
        <begin position="83"/>
        <end position="342"/>
    </location>
</feature>
<dbReference type="GO" id="GO:0071949">
    <property type="term" value="F:FAD binding"/>
    <property type="evidence" value="ECO:0007669"/>
    <property type="project" value="InterPro"/>
</dbReference>
<sequence length="348" mass="38347">MRDLGHAPRERVRLAPVIVDESRIIRIDVGLRPFRPSGFRVEREALGDKVLAHNYGHGGGGITLSWGSAKQAVDLGFDSSKPDCAVLGCGAVGLATAALLQQRGARVRIYAKDLPPNTTSNVAGAQWWPASVYDHDVITDAYRAQHVEAARFAYRRYQGMVGGGYGVEWEANYNLSNRPITTYPSREDSPMRALVANQRDLGHEEHNFGAPYVRRFDTMMIETPLYLRRMEADVRLAGAEIVVREFADVAQVRALPERTIFNCTGLGAGALFGDREIMPVRGQLVILLPQPEVDYNVIASEGYMFGRRDGIVLGGTFDRGEWSLEPDPDAIAGIIRGHKHIFGAMDVA</sequence>
<comment type="cofactor">
    <cofactor evidence="1">
        <name>FAD</name>
        <dbReference type="ChEBI" id="CHEBI:57692"/>
    </cofactor>
</comment>
<evidence type="ECO:0000313" key="11">
    <source>
        <dbReference type="Proteomes" id="UP000431269"/>
    </source>
</evidence>
<comment type="similarity">
    <text evidence="2">Belongs to the DAMOX/DASOX family.</text>
</comment>
<dbReference type="EC" id="1.4.3.3" evidence="6"/>
<gene>
    <name evidence="10" type="ORF">DSM104635_01202</name>
</gene>
<keyword evidence="5" id="KW-0560">Oxidoreductase</keyword>
<evidence type="ECO:0000256" key="8">
    <source>
        <dbReference type="ARBA" id="ARBA00049547"/>
    </source>
</evidence>
<accession>A0A6I6MN62</accession>
<dbReference type="SUPFAM" id="SSF54373">
    <property type="entry name" value="FAD-linked reductases, C-terminal domain"/>
    <property type="match status" value="1"/>
</dbReference>
<evidence type="ECO:0000256" key="4">
    <source>
        <dbReference type="ARBA" id="ARBA00022827"/>
    </source>
</evidence>
<proteinExistence type="inferred from homology"/>
<dbReference type="AlphaFoldDB" id="A0A6I6MN62"/>
<dbReference type="EMBL" id="CP047045">
    <property type="protein sequence ID" value="QGZ94384.1"/>
    <property type="molecule type" value="Genomic_DNA"/>
</dbReference>
<reference evidence="11" key="1">
    <citation type="submission" date="2019-12" db="EMBL/GenBank/DDBJ databases">
        <title>Complete genome of Terracaulis silvestris 0127_4.</title>
        <authorList>
            <person name="Vieira S."/>
            <person name="Riedel T."/>
            <person name="Sproer C."/>
            <person name="Pascual J."/>
            <person name="Boedeker C."/>
            <person name="Overmann J."/>
        </authorList>
    </citation>
    <scope>NUCLEOTIDE SEQUENCE [LARGE SCALE GENOMIC DNA]</scope>
    <source>
        <strain evidence="11">0127_4</strain>
    </source>
</reference>
<evidence type="ECO:0000313" key="10">
    <source>
        <dbReference type="EMBL" id="QGZ94384.1"/>
    </source>
</evidence>
<keyword evidence="4" id="KW-0274">FAD</keyword>
<evidence type="ECO:0000256" key="2">
    <source>
        <dbReference type="ARBA" id="ARBA00006730"/>
    </source>
</evidence>
<dbReference type="InterPro" id="IPR023209">
    <property type="entry name" value="DAO"/>
</dbReference>
<evidence type="ECO:0000256" key="3">
    <source>
        <dbReference type="ARBA" id="ARBA00022630"/>
    </source>
</evidence>
<dbReference type="PANTHER" id="PTHR11530:SF11">
    <property type="entry name" value="D-ASPARTATE OXIDASE"/>
    <property type="match status" value="1"/>
</dbReference>
<dbReference type="Proteomes" id="UP000431269">
    <property type="component" value="Chromosome"/>
</dbReference>
<dbReference type="Gene3D" id="3.30.9.10">
    <property type="entry name" value="D-Amino Acid Oxidase, subunit A, domain 2"/>
    <property type="match status" value="1"/>
</dbReference>